<dbReference type="InterPro" id="IPR005995">
    <property type="entry name" value="Pgm_bpd_ind"/>
</dbReference>
<evidence type="ECO:0000256" key="1">
    <source>
        <dbReference type="ARBA" id="ARBA00000370"/>
    </source>
</evidence>
<dbReference type="EMBL" id="BNBT01000005">
    <property type="protein sequence ID" value="GHE39651.1"/>
    <property type="molecule type" value="Genomic_DNA"/>
</dbReference>
<comment type="cofactor">
    <cofactor evidence="2">
        <name>Mn(2+)</name>
        <dbReference type="ChEBI" id="CHEBI:29035"/>
    </cofactor>
</comment>
<evidence type="ECO:0000256" key="9">
    <source>
        <dbReference type="NCBIfam" id="TIGR01307"/>
    </source>
</evidence>
<protein>
    <recommendedName>
        <fullName evidence="9">2,3-bisphosphoglycerate-independent phosphoglycerate mutase</fullName>
        <ecNumber evidence="9">5.4.2.12</ecNumber>
    </recommendedName>
</protein>
<feature type="binding site" evidence="11">
    <location>
        <position position="383"/>
    </location>
    <ligand>
        <name>Mn(2+)</name>
        <dbReference type="ChEBI" id="CHEBI:29035"/>
        <label>1</label>
    </ligand>
</feature>
<dbReference type="Pfam" id="PF06415">
    <property type="entry name" value="iPGM_N"/>
    <property type="match status" value="1"/>
</dbReference>
<keyword evidence="15" id="KW-1185">Reference proteome</keyword>
<dbReference type="Proteomes" id="UP000608024">
    <property type="component" value="Unassembled WGS sequence"/>
</dbReference>
<feature type="binding site" evidence="11">
    <location>
        <position position="425"/>
    </location>
    <ligand>
        <name>Mn(2+)</name>
        <dbReference type="ChEBI" id="CHEBI:29035"/>
        <label>2</label>
    </ligand>
</feature>
<comment type="caution">
    <text evidence="14">The sequence shown here is derived from an EMBL/GenBank/DDBJ whole genome shotgun (WGS) entry which is preliminary data.</text>
</comment>
<keyword evidence="6" id="KW-0324">Glycolysis</keyword>
<name>A0A918Z752_9ACTN</name>
<evidence type="ECO:0000313" key="14">
    <source>
        <dbReference type="EMBL" id="GHE39651.1"/>
    </source>
</evidence>
<evidence type="ECO:0000256" key="2">
    <source>
        <dbReference type="ARBA" id="ARBA00001936"/>
    </source>
</evidence>
<dbReference type="Gene3D" id="3.40.1450.10">
    <property type="entry name" value="BPG-independent phosphoglycerate mutase, domain B"/>
    <property type="match status" value="1"/>
</dbReference>
<dbReference type="PANTHER" id="PTHR31637">
    <property type="entry name" value="2,3-BISPHOSPHOGLYCERATE-INDEPENDENT PHOSPHOGLYCERATE MUTASE"/>
    <property type="match status" value="1"/>
</dbReference>
<dbReference type="GO" id="GO:0006007">
    <property type="term" value="P:glucose catabolic process"/>
    <property type="evidence" value="ECO:0007669"/>
    <property type="project" value="InterPro"/>
</dbReference>
<feature type="binding site" evidence="11">
    <location>
        <position position="424"/>
    </location>
    <ligand>
        <name>Mn(2+)</name>
        <dbReference type="ChEBI" id="CHEBI:29035"/>
        <label>2</label>
    </ligand>
</feature>
<dbReference type="Gene3D" id="3.40.720.10">
    <property type="entry name" value="Alkaline Phosphatase, subunit A"/>
    <property type="match status" value="1"/>
</dbReference>
<evidence type="ECO:0000259" key="13">
    <source>
        <dbReference type="Pfam" id="PF06415"/>
    </source>
</evidence>
<evidence type="ECO:0000256" key="5">
    <source>
        <dbReference type="ARBA" id="ARBA00022723"/>
    </source>
</evidence>
<gene>
    <name evidence="14" type="primary">gpmI</name>
    <name evidence="14" type="ORF">GCM10018785_06620</name>
</gene>
<dbReference type="InterPro" id="IPR011258">
    <property type="entry name" value="BPG-indep_PGM_N"/>
</dbReference>
<dbReference type="EC" id="5.4.2.12" evidence="9"/>
<organism evidence="14 15">
    <name type="scientific">Streptomyces longispororuber</name>
    <dbReference type="NCBI Taxonomy" id="68230"/>
    <lineage>
        <taxon>Bacteria</taxon>
        <taxon>Bacillati</taxon>
        <taxon>Actinomycetota</taxon>
        <taxon>Actinomycetes</taxon>
        <taxon>Kitasatosporales</taxon>
        <taxon>Streptomycetaceae</taxon>
        <taxon>Streptomyces</taxon>
    </lineage>
</organism>
<evidence type="ECO:0000313" key="15">
    <source>
        <dbReference type="Proteomes" id="UP000608024"/>
    </source>
</evidence>
<dbReference type="PIRSF" id="PIRSF001492">
    <property type="entry name" value="IPGAM"/>
    <property type="match status" value="1"/>
</dbReference>
<dbReference type="GO" id="GO:0006096">
    <property type="term" value="P:glycolytic process"/>
    <property type="evidence" value="ECO:0007669"/>
    <property type="project" value="UniProtKB-UniRule"/>
</dbReference>
<reference evidence="14" key="1">
    <citation type="journal article" date="2014" name="Int. J. Syst. Evol. Microbiol.">
        <title>Complete genome sequence of Corynebacterium casei LMG S-19264T (=DSM 44701T), isolated from a smear-ripened cheese.</title>
        <authorList>
            <consortium name="US DOE Joint Genome Institute (JGI-PGF)"/>
            <person name="Walter F."/>
            <person name="Albersmeier A."/>
            <person name="Kalinowski J."/>
            <person name="Ruckert C."/>
        </authorList>
    </citation>
    <scope>NUCLEOTIDE SEQUENCE</scope>
    <source>
        <strain evidence="14">JCM 4784</strain>
    </source>
</reference>
<reference evidence="14" key="2">
    <citation type="submission" date="2020-09" db="EMBL/GenBank/DDBJ databases">
        <authorList>
            <person name="Sun Q."/>
            <person name="Ohkuma M."/>
        </authorList>
    </citation>
    <scope>NUCLEOTIDE SEQUENCE</scope>
    <source>
        <strain evidence="14">JCM 4784</strain>
    </source>
</reference>
<feature type="binding site" evidence="11">
    <location>
        <position position="443"/>
    </location>
    <ligand>
        <name>Mn(2+)</name>
        <dbReference type="ChEBI" id="CHEBI:29035"/>
        <label>1</label>
    </ligand>
</feature>
<dbReference type="SUPFAM" id="SSF64158">
    <property type="entry name" value="2,3-Bisphosphoglycerate-independent phosphoglycerate mutase, substrate-binding domain"/>
    <property type="match status" value="1"/>
</dbReference>
<comment type="pathway">
    <text evidence="3">Carbohydrate degradation; glycolysis; pyruvate from D-glyceraldehyde 3-phosphate: step 3/5.</text>
</comment>
<dbReference type="CDD" id="cd16010">
    <property type="entry name" value="iPGM"/>
    <property type="match status" value="1"/>
</dbReference>
<evidence type="ECO:0000256" key="11">
    <source>
        <dbReference type="PIRSR" id="PIRSR001492-3"/>
    </source>
</evidence>
<feature type="binding site" evidence="11">
    <location>
        <position position="14"/>
    </location>
    <ligand>
        <name>Mn(2+)</name>
        <dbReference type="ChEBI" id="CHEBI:29035"/>
        <label>2</label>
    </ligand>
</feature>
<dbReference type="SUPFAM" id="SSF53649">
    <property type="entry name" value="Alkaline phosphatase-like"/>
    <property type="match status" value="1"/>
</dbReference>
<feature type="binding site" evidence="11">
    <location>
        <position position="64"/>
    </location>
    <ligand>
        <name>Mn(2+)</name>
        <dbReference type="ChEBI" id="CHEBI:29035"/>
        <label>2</label>
    </ligand>
</feature>
<dbReference type="Pfam" id="PF01676">
    <property type="entry name" value="Metalloenzyme"/>
    <property type="match status" value="1"/>
</dbReference>
<evidence type="ECO:0000256" key="4">
    <source>
        <dbReference type="ARBA" id="ARBA00008819"/>
    </source>
</evidence>
<dbReference type="InterPro" id="IPR006124">
    <property type="entry name" value="Metalloenzyme"/>
</dbReference>
<dbReference type="PANTHER" id="PTHR31637:SF0">
    <property type="entry name" value="2,3-BISPHOSPHOGLYCERATE-INDEPENDENT PHOSPHOGLYCERATE MUTASE"/>
    <property type="match status" value="1"/>
</dbReference>
<evidence type="ECO:0000256" key="6">
    <source>
        <dbReference type="ARBA" id="ARBA00023152"/>
    </source>
</evidence>
<evidence type="ECO:0000256" key="8">
    <source>
        <dbReference type="ARBA" id="ARBA00023235"/>
    </source>
</evidence>
<evidence type="ECO:0000256" key="10">
    <source>
        <dbReference type="PIRSR" id="PIRSR001492-1"/>
    </source>
</evidence>
<keyword evidence="8" id="KW-0413">Isomerase</keyword>
<dbReference type="NCBIfam" id="TIGR01307">
    <property type="entry name" value="pgm_bpd_ind"/>
    <property type="match status" value="1"/>
</dbReference>
<keyword evidence="7 11" id="KW-0464">Manganese</keyword>
<dbReference type="AlphaFoldDB" id="A0A918Z752"/>
<evidence type="ECO:0000259" key="12">
    <source>
        <dbReference type="Pfam" id="PF01676"/>
    </source>
</evidence>
<sequence>MGDVGPRLVLLVLDGFGWAPDGAHNPLREADTPFLAELAARTPPTLLDASGAVVGLPAGQVGNSEVGHLTMGTGRTVPQAAVVIDRAIADGTLRERLALGGVFTRARAAGSTVHVVGIASTGGAHGHLDHIAAVLDLAEAHGWAERTVLHAVGDGRDVPARSLLDDLGRLERRGARIATVVGRRYAMDRSGRLERTALVVDALTGAGPGPVDDWRAAVAAQYGSGATDEQLRPIVLDAPRVAPGDEVVMTNFRPDGLRQLATALAASGRRLTTMTRYGDDVPAAVVVDRAPVDGTLAQAVAGAGLAQLHVAEREKYGHVTYLFNGYTQRLQPGERHLLIDSRTDVPGFDRAPEMSAREVTAAVVRELESGGAHFVVANLANVDTVGHTGAYAAVREAAEVVDGCLRAVARAADRHGARVLITADHGNGERMREADGTTPHTRHTANPVPLWAPGTDRVFARTGDLRDIAPTCLDLLGVAPPPGMTGRVL</sequence>
<dbReference type="InterPro" id="IPR036646">
    <property type="entry name" value="PGAM_B_sf"/>
</dbReference>
<feature type="domain" description="Metalloenzyme" evidence="12">
    <location>
        <begin position="7"/>
        <end position="479"/>
    </location>
</feature>
<feature type="binding site" evidence="11">
    <location>
        <position position="387"/>
    </location>
    <ligand>
        <name>Mn(2+)</name>
        <dbReference type="ChEBI" id="CHEBI:29035"/>
        <label>1</label>
    </ligand>
</feature>
<accession>A0A918Z752</accession>
<dbReference type="GO" id="GO:0004619">
    <property type="term" value="F:phosphoglycerate mutase activity"/>
    <property type="evidence" value="ECO:0007669"/>
    <property type="project" value="UniProtKB-UniRule"/>
</dbReference>
<comment type="catalytic activity">
    <reaction evidence="1">
        <text>(2R)-2-phosphoglycerate = (2R)-3-phosphoglycerate</text>
        <dbReference type="Rhea" id="RHEA:15901"/>
        <dbReference type="ChEBI" id="CHEBI:58272"/>
        <dbReference type="ChEBI" id="CHEBI:58289"/>
        <dbReference type="EC" id="5.4.2.12"/>
    </reaction>
</comment>
<dbReference type="InterPro" id="IPR017850">
    <property type="entry name" value="Alkaline_phosphatase_core_sf"/>
</dbReference>
<feature type="domain" description="BPG-independent PGAM N-terminal" evidence="13">
    <location>
        <begin position="84"/>
        <end position="267"/>
    </location>
</feature>
<proteinExistence type="inferred from homology"/>
<evidence type="ECO:0000256" key="3">
    <source>
        <dbReference type="ARBA" id="ARBA00004798"/>
    </source>
</evidence>
<evidence type="ECO:0000256" key="7">
    <source>
        <dbReference type="ARBA" id="ARBA00023211"/>
    </source>
</evidence>
<dbReference type="GO" id="GO:0030145">
    <property type="term" value="F:manganese ion binding"/>
    <property type="evidence" value="ECO:0007669"/>
    <property type="project" value="InterPro"/>
</dbReference>
<keyword evidence="5 11" id="KW-0479">Metal-binding</keyword>
<comment type="similarity">
    <text evidence="4">Belongs to the BPG-independent phosphoglycerate mutase family.</text>
</comment>
<dbReference type="GO" id="GO:0005829">
    <property type="term" value="C:cytosol"/>
    <property type="evidence" value="ECO:0007669"/>
    <property type="project" value="TreeGrafter"/>
</dbReference>
<feature type="active site" description="Phosphoserine intermediate" evidence="10">
    <location>
        <position position="64"/>
    </location>
</feature>